<protein>
    <submittedName>
        <fullName evidence="1">Uncharacterized protein</fullName>
    </submittedName>
</protein>
<keyword evidence="2" id="KW-1185">Reference proteome</keyword>
<feature type="non-terminal residue" evidence="1">
    <location>
        <position position="1"/>
    </location>
</feature>
<gene>
    <name evidence="1" type="ORF">STRIP9103_00495</name>
</gene>
<reference evidence="1 2" key="1">
    <citation type="submission" date="2012-11" db="EMBL/GenBank/DDBJ databases">
        <authorList>
            <person name="Huguet-Tapia J.C."/>
            <person name="Durkin A.S."/>
            <person name="Pettis G.S."/>
            <person name="Badger J.H."/>
        </authorList>
    </citation>
    <scope>NUCLEOTIDE SEQUENCE [LARGE SCALE GENOMIC DNA]</scope>
    <source>
        <strain evidence="1 2">91-03</strain>
    </source>
</reference>
<comment type="caution">
    <text evidence="1">The sequence shown here is derived from an EMBL/GenBank/DDBJ whole genome shotgun (WGS) entry which is preliminary data.</text>
</comment>
<sequence>FVEHRGVRPRTD</sequence>
<evidence type="ECO:0000313" key="1">
    <source>
        <dbReference type="EMBL" id="EKX69054.1"/>
    </source>
</evidence>
<proteinExistence type="predicted"/>
<dbReference type="Proteomes" id="UP000010411">
    <property type="component" value="Unassembled WGS sequence"/>
</dbReference>
<dbReference type="EMBL" id="AEJC01000038">
    <property type="protein sequence ID" value="EKX69054.1"/>
    <property type="molecule type" value="Genomic_DNA"/>
</dbReference>
<accession>L1L8C1</accession>
<organism evidence="1 2">
    <name type="scientific">Streptomyces ipomoeae 91-03</name>
    <dbReference type="NCBI Taxonomy" id="698759"/>
    <lineage>
        <taxon>Bacteria</taxon>
        <taxon>Bacillati</taxon>
        <taxon>Actinomycetota</taxon>
        <taxon>Actinomycetes</taxon>
        <taxon>Kitasatosporales</taxon>
        <taxon>Streptomycetaceae</taxon>
        <taxon>Streptomyces</taxon>
    </lineage>
</organism>
<name>L1L8C1_9ACTN</name>
<evidence type="ECO:0000313" key="2">
    <source>
        <dbReference type="Proteomes" id="UP000010411"/>
    </source>
</evidence>